<feature type="transmembrane region" description="Helical" evidence="8">
    <location>
        <begin position="6"/>
        <end position="23"/>
    </location>
</feature>
<keyword evidence="6 8" id="KW-0472">Membrane</keyword>
<keyword evidence="4 8" id="KW-1133">Transmembrane helix</keyword>
<feature type="domain" description="J" evidence="9">
    <location>
        <begin position="195"/>
        <end position="248"/>
    </location>
</feature>
<dbReference type="Gene3D" id="1.10.287.110">
    <property type="entry name" value="DnaJ domain"/>
    <property type="match status" value="1"/>
</dbReference>
<organism evidence="10">
    <name type="scientific">marine metagenome</name>
    <dbReference type="NCBI Taxonomy" id="408172"/>
    <lineage>
        <taxon>unclassified sequences</taxon>
        <taxon>metagenomes</taxon>
        <taxon>ecological metagenomes</taxon>
    </lineage>
</organism>
<accession>A0A381N9J7</accession>
<evidence type="ECO:0000256" key="2">
    <source>
        <dbReference type="ARBA" id="ARBA00022692"/>
    </source>
</evidence>
<comment type="similarity">
    <text evidence="7">Belongs to the TIM14 family.</text>
</comment>
<dbReference type="PROSITE" id="PS50076">
    <property type="entry name" value="DNAJ_2"/>
    <property type="match status" value="1"/>
</dbReference>
<evidence type="ECO:0000256" key="4">
    <source>
        <dbReference type="ARBA" id="ARBA00022989"/>
    </source>
</evidence>
<comment type="subcellular location">
    <subcellularLocation>
        <location evidence="1">Mitochondrion inner membrane</location>
        <topology evidence="1">Single-pass membrane protein</topology>
    </subcellularLocation>
</comment>
<evidence type="ECO:0000256" key="7">
    <source>
        <dbReference type="ARBA" id="ARBA00038105"/>
    </source>
</evidence>
<evidence type="ECO:0000313" key="10">
    <source>
        <dbReference type="EMBL" id="SUZ50243.1"/>
    </source>
</evidence>
<evidence type="ECO:0000256" key="6">
    <source>
        <dbReference type="ARBA" id="ARBA00023136"/>
    </source>
</evidence>
<evidence type="ECO:0000256" key="1">
    <source>
        <dbReference type="ARBA" id="ARBA00004434"/>
    </source>
</evidence>
<evidence type="ECO:0000256" key="8">
    <source>
        <dbReference type="SAM" id="Phobius"/>
    </source>
</evidence>
<name>A0A381N9J7_9ZZZZ</name>
<evidence type="ECO:0000256" key="5">
    <source>
        <dbReference type="ARBA" id="ARBA00023128"/>
    </source>
</evidence>
<dbReference type="SUPFAM" id="SSF46565">
    <property type="entry name" value="Chaperone J-domain"/>
    <property type="match status" value="1"/>
</dbReference>
<dbReference type="AlphaFoldDB" id="A0A381N9J7"/>
<keyword evidence="2 8" id="KW-0812">Transmembrane</keyword>
<dbReference type="EMBL" id="UINC01000160">
    <property type="protein sequence ID" value="SUZ50243.1"/>
    <property type="molecule type" value="Genomic_DNA"/>
</dbReference>
<dbReference type="PANTHER" id="PTHR12763:SF28">
    <property type="entry name" value="GEO10507P1-RELATED"/>
    <property type="match status" value="1"/>
</dbReference>
<keyword evidence="5" id="KW-0496">Mitochondrion</keyword>
<dbReference type="GO" id="GO:0005743">
    <property type="term" value="C:mitochondrial inner membrane"/>
    <property type="evidence" value="ECO:0007669"/>
    <property type="project" value="UniProtKB-SubCell"/>
</dbReference>
<evidence type="ECO:0000256" key="3">
    <source>
        <dbReference type="ARBA" id="ARBA00022792"/>
    </source>
</evidence>
<feature type="transmembrane region" description="Helical" evidence="8">
    <location>
        <begin position="59"/>
        <end position="82"/>
    </location>
</feature>
<feature type="transmembrane region" description="Helical" evidence="8">
    <location>
        <begin position="35"/>
        <end position="53"/>
    </location>
</feature>
<dbReference type="CDD" id="cd06257">
    <property type="entry name" value="DnaJ"/>
    <property type="match status" value="1"/>
</dbReference>
<protein>
    <recommendedName>
        <fullName evidence="9">J domain-containing protein</fullName>
    </recommendedName>
</protein>
<keyword evidence="3" id="KW-0999">Mitochondrion inner membrane</keyword>
<dbReference type="InterPro" id="IPR001623">
    <property type="entry name" value="DnaJ_domain"/>
</dbReference>
<reference evidence="10" key="1">
    <citation type="submission" date="2018-05" db="EMBL/GenBank/DDBJ databases">
        <authorList>
            <person name="Lanie J.A."/>
            <person name="Ng W.-L."/>
            <person name="Kazmierczak K.M."/>
            <person name="Andrzejewski T.M."/>
            <person name="Davidsen T.M."/>
            <person name="Wayne K.J."/>
            <person name="Tettelin H."/>
            <person name="Glass J.I."/>
            <person name="Rusch D."/>
            <person name="Podicherti R."/>
            <person name="Tsui H.-C.T."/>
            <person name="Winkler M.E."/>
        </authorList>
    </citation>
    <scope>NUCLEOTIDE SEQUENCE</scope>
</reference>
<dbReference type="SMART" id="SM00271">
    <property type="entry name" value="DnaJ"/>
    <property type="match status" value="1"/>
</dbReference>
<proteinExistence type="inferred from homology"/>
<sequence length="248" mass="27917">MISRLLALIAMPIIAYFVAQSVSKRFSLTPRQNRILFVIIAALLVVGILVALGRLPIQFILAPLGAAAVFLMRMLPMFLRLLPMWQIIKSRSAAAKPRQRGQTSTIRTEYLVMDLQHDTGEMDGLVLKGNYAEQRLVELSLKDLLMLYGECNEDADSIHVLEAYLDRQHPGWTEQVGRSNKYQHTADDSVMTKDLAIEILGLSESASKEEVVKAHRQLMQGLHPDRGGSDYLAKKINMAKDYLLKELQ</sequence>
<gene>
    <name evidence="10" type="ORF">METZ01_LOCUS3097</name>
</gene>
<evidence type="ECO:0000259" key="9">
    <source>
        <dbReference type="PROSITE" id="PS50076"/>
    </source>
</evidence>
<dbReference type="InterPro" id="IPR036869">
    <property type="entry name" value="J_dom_sf"/>
</dbReference>
<dbReference type="PANTHER" id="PTHR12763">
    <property type="match status" value="1"/>
</dbReference>